<dbReference type="Pfam" id="PF06953">
    <property type="entry name" value="ArsD"/>
    <property type="match status" value="1"/>
</dbReference>
<dbReference type="AlphaFoldDB" id="A0A517SUV3"/>
<sequence>MSEISIYDRPMCCSTGVCGPSVDPVLPRFAGDLQWLQDQGHHVNRFNLSHTPAAFAANDVVTQLIEKEGTEVLPIVMIDGNIVSKADYPSRDELVKLIDAVAPASGGDQPATRPALPVSGGGCCGGQSGCC</sequence>
<dbReference type="Gene3D" id="3.40.30.10">
    <property type="entry name" value="Glutaredoxin"/>
    <property type="match status" value="1"/>
</dbReference>
<organism evidence="1 2">
    <name type="scientific">Stieleria bergensis</name>
    <dbReference type="NCBI Taxonomy" id="2528025"/>
    <lineage>
        <taxon>Bacteria</taxon>
        <taxon>Pseudomonadati</taxon>
        <taxon>Planctomycetota</taxon>
        <taxon>Planctomycetia</taxon>
        <taxon>Pirellulales</taxon>
        <taxon>Pirellulaceae</taxon>
        <taxon>Stieleria</taxon>
    </lineage>
</organism>
<reference evidence="1 2" key="1">
    <citation type="submission" date="2019-02" db="EMBL/GenBank/DDBJ databases">
        <title>Deep-cultivation of Planctomycetes and their phenomic and genomic characterization uncovers novel biology.</title>
        <authorList>
            <person name="Wiegand S."/>
            <person name="Jogler M."/>
            <person name="Boedeker C."/>
            <person name="Pinto D."/>
            <person name="Vollmers J."/>
            <person name="Rivas-Marin E."/>
            <person name="Kohn T."/>
            <person name="Peeters S.H."/>
            <person name="Heuer A."/>
            <person name="Rast P."/>
            <person name="Oberbeckmann S."/>
            <person name="Bunk B."/>
            <person name="Jeske O."/>
            <person name="Meyerdierks A."/>
            <person name="Storesund J.E."/>
            <person name="Kallscheuer N."/>
            <person name="Luecker S."/>
            <person name="Lage O.M."/>
            <person name="Pohl T."/>
            <person name="Merkel B.J."/>
            <person name="Hornburger P."/>
            <person name="Mueller R.-W."/>
            <person name="Bruemmer F."/>
            <person name="Labrenz M."/>
            <person name="Spormann A.M."/>
            <person name="Op den Camp H."/>
            <person name="Overmann J."/>
            <person name="Amann R."/>
            <person name="Jetten M.S.M."/>
            <person name="Mascher T."/>
            <person name="Medema M.H."/>
            <person name="Devos D.P."/>
            <person name="Kaster A.-K."/>
            <person name="Ovreas L."/>
            <person name="Rohde M."/>
            <person name="Galperin M.Y."/>
            <person name="Jogler C."/>
        </authorList>
    </citation>
    <scope>NUCLEOTIDE SEQUENCE [LARGE SCALE GENOMIC DNA]</scope>
    <source>
        <strain evidence="1 2">SV_7m_r</strain>
    </source>
</reference>
<dbReference type="GO" id="GO:0045892">
    <property type="term" value="P:negative regulation of DNA-templated transcription"/>
    <property type="evidence" value="ECO:0007669"/>
    <property type="project" value="InterPro"/>
</dbReference>
<accession>A0A517SUV3</accession>
<dbReference type="EMBL" id="CP036272">
    <property type="protein sequence ID" value="QDT59899.1"/>
    <property type="molecule type" value="Genomic_DNA"/>
</dbReference>
<name>A0A517SUV3_9BACT</name>
<proteinExistence type="predicted"/>
<dbReference type="RefSeq" id="WP_145272055.1">
    <property type="nucleotide sequence ID" value="NZ_CP036272.1"/>
</dbReference>
<dbReference type="Proteomes" id="UP000315003">
    <property type="component" value="Chromosome"/>
</dbReference>
<evidence type="ECO:0000313" key="1">
    <source>
        <dbReference type="EMBL" id="QDT59899.1"/>
    </source>
</evidence>
<keyword evidence="2" id="KW-1185">Reference proteome</keyword>
<dbReference type="GO" id="GO:0003677">
    <property type="term" value="F:DNA binding"/>
    <property type="evidence" value="ECO:0007669"/>
    <property type="project" value="InterPro"/>
</dbReference>
<protein>
    <submittedName>
        <fullName evidence="1">Arsenical resistance operon trans-acting repressor ArsD</fullName>
    </submittedName>
</protein>
<dbReference type="NCBIfam" id="NF033727">
    <property type="entry name" value="chaperon_ArsD"/>
    <property type="match status" value="1"/>
</dbReference>
<gene>
    <name evidence="1" type="primary">arsD</name>
    <name evidence="1" type="ORF">SV7mr_24120</name>
</gene>
<dbReference type="GO" id="GO:0046685">
    <property type="term" value="P:response to arsenic-containing substance"/>
    <property type="evidence" value="ECO:0007669"/>
    <property type="project" value="InterPro"/>
</dbReference>
<dbReference type="InterPro" id="IPR010712">
    <property type="entry name" value="Arsenical-R_ArsD"/>
</dbReference>
<evidence type="ECO:0000313" key="2">
    <source>
        <dbReference type="Proteomes" id="UP000315003"/>
    </source>
</evidence>
<dbReference type="OrthoDB" id="9801358at2"/>